<evidence type="ECO:0000256" key="1">
    <source>
        <dbReference type="SAM" id="Phobius"/>
    </source>
</evidence>
<comment type="caution">
    <text evidence="2">The sequence shown here is derived from an EMBL/GenBank/DDBJ whole genome shotgun (WGS) entry which is preliminary data.</text>
</comment>
<keyword evidence="1" id="KW-0812">Transmembrane</keyword>
<evidence type="ECO:0000313" key="3">
    <source>
        <dbReference type="Proteomes" id="UP000737018"/>
    </source>
</evidence>
<protein>
    <submittedName>
        <fullName evidence="2">Uncharacterized protein</fullName>
    </submittedName>
</protein>
<dbReference type="EMBL" id="JRKL02000492">
    <property type="protein sequence ID" value="KAF3970869.1"/>
    <property type="molecule type" value="Genomic_DNA"/>
</dbReference>
<reference evidence="2" key="1">
    <citation type="submission" date="2020-03" db="EMBL/GenBank/DDBJ databases">
        <title>Castanea mollissima Vanexum genome sequencing.</title>
        <authorList>
            <person name="Staton M."/>
        </authorList>
    </citation>
    <scope>NUCLEOTIDE SEQUENCE</scope>
    <source>
        <tissue evidence="2">Leaf</tissue>
    </source>
</reference>
<organism evidence="2 3">
    <name type="scientific">Castanea mollissima</name>
    <name type="common">Chinese chestnut</name>
    <dbReference type="NCBI Taxonomy" id="60419"/>
    <lineage>
        <taxon>Eukaryota</taxon>
        <taxon>Viridiplantae</taxon>
        <taxon>Streptophyta</taxon>
        <taxon>Embryophyta</taxon>
        <taxon>Tracheophyta</taxon>
        <taxon>Spermatophyta</taxon>
        <taxon>Magnoliopsida</taxon>
        <taxon>eudicotyledons</taxon>
        <taxon>Gunneridae</taxon>
        <taxon>Pentapetalae</taxon>
        <taxon>rosids</taxon>
        <taxon>fabids</taxon>
        <taxon>Fagales</taxon>
        <taxon>Fagaceae</taxon>
        <taxon>Castanea</taxon>
    </lineage>
</organism>
<keyword evidence="1" id="KW-0472">Membrane</keyword>
<keyword evidence="1" id="KW-1133">Transmembrane helix</keyword>
<feature type="transmembrane region" description="Helical" evidence="1">
    <location>
        <begin position="61"/>
        <end position="94"/>
    </location>
</feature>
<keyword evidence="3" id="KW-1185">Reference proteome</keyword>
<sequence length="95" mass="10640">MVRLLPVTIGVVDGFDSWARDSVWGFASASATVSVSVSVSVREKKSLFSLRPISSQSQKYLLVFFFRFFLMTAVHCVFGFTEIASLFSLVVSWVY</sequence>
<evidence type="ECO:0000313" key="2">
    <source>
        <dbReference type="EMBL" id="KAF3970869.1"/>
    </source>
</evidence>
<dbReference type="AlphaFoldDB" id="A0A8J4RLF6"/>
<dbReference type="Proteomes" id="UP000737018">
    <property type="component" value="Unassembled WGS sequence"/>
</dbReference>
<proteinExistence type="predicted"/>
<accession>A0A8J4RLF6</accession>
<gene>
    <name evidence="2" type="ORF">CMV_005479</name>
</gene>
<name>A0A8J4RLF6_9ROSI</name>